<reference evidence="1 2" key="1">
    <citation type="submission" date="2021-06" db="EMBL/GenBank/DDBJ databases">
        <authorList>
            <person name="Palmer J.M."/>
        </authorList>
    </citation>
    <scope>NUCLEOTIDE SEQUENCE [LARGE SCALE GENOMIC DNA]</scope>
    <source>
        <strain evidence="1 2">GA_2019</strain>
        <tissue evidence="1">Muscle</tissue>
    </source>
</reference>
<evidence type="ECO:0000313" key="1">
    <source>
        <dbReference type="EMBL" id="MEQ2182554.1"/>
    </source>
</evidence>
<organism evidence="1 2">
    <name type="scientific">Goodea atripinnis</name>
    <dbReference type="NCBI Taxonomy" id="208336"/>
    <lineage>
        <taxon>Eukaryota</taxon>
        <taxon>Metazoa</taxon>
        <taxon>Chordata</taxon>
        <taxon>Craniata</taxon>
        <taxon>Vertebrata</taxon>
        <taxon>Euteleostomi</taxon>
        <taxon>Actinopterygii</taxon>
        <taxon>Neopterygii</taxon>
        <taxon>Teleostei</taxon>
        <taxon>Neoteleostei</taxon>
        <taxon>Acanthomorphata</taxon>
        <taxon>Ovalentaria</taxon>
        <taxon>Atherinomorphae</taxon>
        <taxon>Cyprinodontiformes</taxon>
        <taxon>Goodeidae</taxon>
        <taxon>Goodea</taxon>
    </lineage>
</organism>
<name>A0ABV0PGF3_9TELE</name>
<gene>
    <name evidence="1" type="ORF">GOODEAATRI_023490</name>
</gene>
<accession>A0ABV0PGF3</accession>
<comment type="caution">
    <text evidence="1">The sequence shown here is derived from an EMBL/GenBank/DDBJ whole genome shotgun (WGS) entry which is preliminary data.</text>
</comment>
<proteinExistence type="predicted"/>
<dbReference type="Proteomes" id="UP001476798">
    <property type="component" value="Unassembled WGS sequence"/>
</dbReference>
<keyword evidence="2" id="KW-1185">Reference proteome</keyword>
<protein>
    <submittedName>
        <fullName evidence="1">Uncharacterized protein</fullName>
    </submittedName>
</protein>
<dbReference type="EMBL" id="JAHRIO010072493">
    <property type="protein sequence ID" value="MEQ2182554.1"/>
    <property type="molecule type" value="Genomic_DNA"/>
</dbReference>
<sequence>YTHFSPPTCTQTVMRQLPIATNHSLFWHQHLIFFFLCDWKLFSNCSAVLEHFSGASAVASTLQVLITHRFSFLSISFIFHLCFYVGSDNERLVYNSCHD</sequence>
<feature type="non-terminal residue" evidence="1">
    <location>
        <position position="1"/>
    </location>
</feature>
<evidence type="ECO:0000313" key="2">
    <source>
        <dbReference type="Proteomes" id="UP001476798"/>
    </source>
</evidence>